<evidence type="ECO:0000313" key="2">
    <source>
        <dbReference type="Ensembl" id="ENSSFAP00005054994.1"/>
    </source>
</evidence>
<protein>
    <submittedName>
        <fullName evidence="2">Uncharacterized protein</fullName>
    </submittedName>
</protein>
<organism evidence="2 3">
    <name type="scientific">Salarias fasciatus</name>
    <name type="common">Jewelled blenny</name>
    <name type="synonym">Blennius fasciatus</name>
    <dbReference type="NCBI Taxonomy" id="181472"/>
    <lineage>
        <taxon>Eukaryota</taxon>
        <taxon>Metazoa</taxon>
        <taxon>Chordata</taxon>
        <taxon>Craniata</taxon>
        <taxon>Vertebrata</taxon>
        <taxon>Euteleostomi</taxon>
        <taxon>Actinopterygii</taxon>
        <taxon>Neopterygii</taxon>
        <taxon>Teleostei</taxon>
        <taxon>Neoteleostei</taxon>
        <taxon>Acanthomorphata</taxon>
        <taxon>Ovalentaria</taxon>
        <taxon>Blenniimorphae</taxon>
        <taxon>Blenniiformes</taxon>
        <taxon>Blennioidei</taxon>
        <taxon>Blenniidae</taxon>
        <taxon>Salariinae</taxon>
        <taxon>Salarias</taxon>
    </lineage>
</organism>
<evidence type="ECO:0000313" key="3">
    <source>
        <dbReference type="Proteomes" id="UP000472267"/>
    </source>
</evidence>
<dbReference type="AlphaFoldDB" id="A0A672JP17"/>
<evidence type="ECO:0000256" key="1">
    <source>
        <dbReference type="SAM" id="Phobius"/>
    </source>
</evidence>
<dbReference type="Ensembl" id="ENSSFAT00005056683.1">
    <property type="protein sequence ID" value="ENSSFAP00005054994.1"/>
    <property type="gene ID" value="ENSSFAG00005026133.1"/>
</dbReference>
<keyword evidence="1" id="KW-1133">Transmembrane helix</keyword>
<feature type="transmembrane region" description="Helical" evidence="1">
    <location>
        <begin position="102"/>
        <end position="123"/>
    </location>
</feature>
<dbReference type="InParanoid" id="A0A672JP17"/>
<accession>A0A672JP17</accession>
<proteinExistence type="predicted"/>
<sequence length="152" mass="17353">MEVGGVRPQSSPPIGSYDCPAFISFPVASDFIYNSFQYWRLPLPQLDLSLLESGSDDPQTKGTSKLKDSSYDPVLPMLLVNKFAREMSALIMSFLFDIRVHLTLYLTFLGFFYPISLILKQYFGCEHETFVLCCMTTFIKIVIHFLCHTVEN</sequence>
<keyword evidence="1" id="KW-0472">Membrane</keyword>
<reference evidence="2" key="2">
    <citation type="submission" date="2025-08" db="UniProtKB">
        <authorList>
            <consortium name="Ensembl"/>
        </authorList>
    </citation>
    <scope>IDENTIFICATION</scope>
</reference>
<reference evidence="2" key="1">
    <citation type="submission" date="2019-06" db="EMBL/GenBank/DDBJ databases">
        <authorList>
            <consortium name="Wellcome Sanger Institute Data Sharing"/>
        </authorList>
    </citation>
    <scope>NUCLEOTIDE SEQUENCE [LARGE SCALE GENOMIC DNA]</scope>
</reference>
<dbReference type="Proteomes" id="UP000472267">
    <property type="component" value="Chromosome 12"/>
</dbReference>
<reference evidence="2" key="3">
    <citation type="submission" date="2025-09" db="UniProtKB">
        <authorList>
            <consortium name="Ensembl"/>
        </authorList>
    </citation>
    <scope>IDENTIFICATION</scope>
</reference>
<keyword evidence="1" id="KW-0812">Transmembrane</keyword>
<keyword evidence="3" id="KW-1185">Reference proteome</keyword>
<name>A0A672JP17_SALFA</name>